<accession>A0A7W5PC10</accession>
<evidence type="ECO:0000313" key="2">
    <source>
        <dbReference type="Proteomes" id="UP000553442"/>
    </source>
</evidence>
<dbReference type="EMBL" id="JACHZF010000016">
    <property type="protein sequence ID" value="MBB3331506.1"/>
    <property type="molecule type" value="Genomic_DNA"/>
</dbReference>
<protein>
    <submittedName>
        <fullName evidence="1">Uncharacterized protein</fullName>
    </submittedName>
</protein>
<reference evidence="1 2" key="1">
    <citation type="submission" date="2020-08" db="EMBL/GenBank/DDBJ databases">
        <title>Genomic Encyclopedia of Archaeal and Bacterial Type Strains, Phase II (KMG-II): from individual species to whole genera.</title>
        <authorList>
            <person name="Goeker M."/>
        </authorList>
    </citation>
    <scope>NUCLEOTIDE SEQUENCE [LARGE SCALE GENOMIC DNA]</scope>
    <source>
        <strain evidence="1 2">5AG</strain>
    </source>
</reference>
<comment type="caution">
    <text evidence="1">The sequence shown here is derived from an EMBL/GenBank/DDBJ whole genome shotgun (WGS) entry which is preliminary data.</text>
</comment>
<name>A0A7W5PC10_9GAMM</name>
<organism evidence="1 2">
    <name type="scientific">Halomonas campaniensis</name>
    <dbReference type="NCBI Taxonomy" id="213554"/>
    <lineage>
        <taxon>Bacteria</taxon>
        <taxon>Pseudomonadati</taxon>
        <taxon>Pseudomonadota</taxon>
        <taxon>Gammaproteobacteria</taxon>
        <taxon>Oceanospirillales</taxon>
        <taxon>Halomonadaceae</taxon>
        <taxon>Halomonas</taxon>
    </lineage>
</organism>
<dbReference type="Proteomes" id="UP000553442">
    <property type="component" value="Unassembled WGS sequence"/>
</dbReference>
<proteinExistence type="predicted"/>
<gene>
    <name evidence="1" type="ORF">BDK63_002389</name>
</gene>
<evidence type="ECO:0000313" key="1">
    <source>
        <dbReference type="EMBL" id="MBB3331506.1"/>
    </source>
</evidence>
<sequence>MIDSTLTHRQSLEAYGCYFDSFTLSEWFDE</sequence>
<keyword evidence="2" id="KW-1185">Reference proteome</keyword>
<dbReference type="AlphaFoldDB" id="A0A7W5PC10"/>